<keyword evidence="1" id="KW-0812">Transmembrane</keyword>
<organism evidence="2 3">
    <name type="scientific">Algibacter lectus</name>
    <dbReference type="NCBI Taxonomy" id="221126"/>
    <lineage>
        <taxon>Bacteria</taxon>
        <taxon>Pseudomonadati</taxon>
        <taxon>Bacteroidota</taxon>
        <taxon>Flavobacteriia</taxon>
        <taxon>Flavobacteriales</taxon>
        <taxon>Flavobacteriaceae</taxon>
        <taxon>Algibacter</taxon>
    </lineage>
</organism>
<feature type="transmembrane region" description="Helical" evidence="1">
    <location>
        <begin position="38"/>
        <end position="61"/>
    </location>
</feature>
<proteinExistence type="predicted"/>
<evidence type="ECO:0000313" key="3">
    <source>
        <dbReference type="Proteomes" id="UP000029643"/>
    </source>
</evidence>
<feature type="transmembrane region" description="Helical" evidence="1">
    <location>
        <begin position="73"/>
        <end position="90"/>
    </location>
</feature>
<evidence type="ECO:0000313" key="2">
    <source>
        <dbReference type="EMBL" id="GAL77561.1"/>
    </source>
</evidence>
<keyword evidence="1" id="KW-1133">Transmembrane helix</keyword>
<keyword evidence="1" id="KW-0472">Membrane</keyword>
<dbReference type="EMBL" id="BBNU01000001">
    <property type="protein sequence ID" value="GAL77561.1"/>
    <property type="molecule type" value="Genomic_DNA"/>
</dbReference>
<dbReference type="AlphaFoldDB" id="A0A090WKP1"/>
<evidence type="ECO:0000256" key="1">
    <source>
        <dbReference type="SAM" id="Phobius"/>
    </source>
</evidence>
<feature type="transmembrane region" description="Helical" evidence="1">
    <location>
        <begin position="7"/>
        <end position="32"/>
    </location>
</feature>
<gene>
    <name evidence="2" type="ORF">JCM19274_5274</name>
</gene>
<dbReference type="RefSeq" id="WP_369449828.1">
    <property type="nucleotide sequence ID" value="NZ_BBNU01000001.1"/>
</dbReference>
<name>A0A090WKP1_9FLAO</name>
<sequence length="91" mass="10404">MQATKKFWSGIAIGVLGIVLFSSKAVMVKLAYKYQVDAISILLLRMLFSFPFYVVIAIVYRNKVEGAILRHKDYAWVVFFGFVGLLFSKLF</sequence>
<protein>
    <submittedName>
        <fullName evidence="2">Permease of the drug/metabolite transporter (DMT) superfamily</fullName>
    </submittedName>
</protein>
<comment type="caution">
    <text evidence="2">The sequence shown here is derived from an EMBL/GenBank/DDBJ whole genome shotgun (WGS) entry which is preliminary data.</text>
</comment>
<dbReference type="Proteomes" id="UP000029643">
    <property type="component" value="Unassembled WGS sequence"/>
</dbReference>
<reference evidence="2 3" key="1">
    <citation type="journal article" date="2014" name="Genome Announc.">
        <title>Draft Genome Sequences of Marine Flavobacterium Algibacter lectus Strains SS8 and NR4.</title>
        <authorList>
            <person name="Takatani N."/>
            <person name="Nakanishi M."/>
            <person name="Meirelles P."/>
            <person name="Mino S."/>
            <person name="Suda W."/>
            <person name="Oshima K."/>
            <person name="Hattori M."/>
            <person name="Ohkuma M."/>
            <person name="Hosokawa M."/>
            <person name="Miyashita K."/>
            <person name="Thompson F.L."/>
            <person name="Niwa A."/>
            <person name="Sawabe T."/>
            <person name="Sawabe T."/>
        </authorList>
    </citation>
    <scope>NUCLEOTIDE SEQUENCE [LARGE SCALE GENOMIC DNA]</scope>
    <source>
        <strain evidence="3">JCM19274</strain>
    </source>
</reference>
<accession>A0A090WKP1</accession>